<feature type="compositionally biased region" description="Low complexity" evidence="1">
    <location>
        <begin position="74"/>
        <end position="85"/>
    </location>
</feature>
<sequence>MHKKSKRRPPGTEATKTFNPQGFGFPLMNYLACASPKKRTICSSIAILDDFCVIETVKGQEIFCSKTESTIESSRTIDTSSFVSSSDEESYCKSRGAN</sequence>
<dbReference type="EMBL" id="BMAW01069575">
    <property type="protein sequence ID" value="GFT69670.1"/>
    <property type="molecule type" value="Genomic_DNA"/>
</dbReference>
<keyword evidence="3" id="KW-1185">Reference proteome</keyword>
<accession>A0A8X6PIC4</accession>
<evidence type="ECO:0000256" key="1">
    <source>
        <dbReference type="SAM" id="MobiDB-lite"/>
    </source>
</evidence>
<reference evidence="2" key="1">
    <citation type="submission" date="2020-08" db="EMBL/GenBank/DDBJ databases">
        <title>Multicomponent nature underlies the extraordinary mechanical properties of spider dragline silk.</title>
        <authorList>
            <person name="Kono N."/>
            <person name="Nakamura H."/>
            <person name="Mori M."/>
            <person name="Yoshida Y."/>
            <person name="Ohtoshi R."/>
            <person name="Malay A.D."/>
            <person name="Moran D.A.P."/>
            <person name="Tomita M."/>
            <person name="Numata K."/>
            <person name="Arakawa K."/>
        </authorList>
    </citation>
    <scope>NUCLEOTIDE SEQUENCE</scope>
</reference>
<dbReference type="AlphaFoldDB" id="A0A8X6PIC4"/>
<organism evidence="2 3">
    <name type="scientific">Nephila pilipes</name>
    <name type="common">Giant wood spider</name>
    <name type="synonym">Nephila maculata</name>
    <dbReference type="NCBI Taxonomy" id="299642"/>
    <lineage>
        <taxon>Eukaryota</taxon>
        <taxon>Metazoa</taxon>
        <taxon>Ecdysozoa</taxon>
        <taxon>Arthropoda</taxon>
        <taxon>Chelicerata</taxon>
        <taxon>Arachnida</taxon>
        <taxon>Araneae</taxon>
        <taxon>Araneomorphae</taxon>
        <taxon>Entelegynae</taxon>
        <taxon>Araneoidea</taxon>
        <taxon>Nephilidae</taxon>
        <taxon>Nephila</taxon>
    </lineage>
</organism>
<evidence type="ECO:0000313" key="3">
    <source>
        <dbReference type="Proteomes" id="UP000887013"/>
    </source>
</evidence>
<dbReference type="Proteomes" id="UP000887013">
    <property type="component" value="Unassembled WGS sequence"/>
</dbReference>
<protein>
    <submittedName>
        <fullName evidence="2">Uncharacterized protein</fullName>
    </submittedName>
</protein>
<proteinExistence type="predicted"/>
<name>A0A8X6PIC4_NEPPI</name>
<feature type="region of interest" description="Disordered" evidence="1">
    <location>
        <begin position="74"/>
        <end position="98"/>
    </location>
</feature>
<gene>
    <name evidence="2" type="ORF">NPIL_57301</name>
</gene>
<evidence type="ECO:0000313" key="2">
    <source>
        <dbReference type="EMBL" id="GFT69670.1"/>
    </source>
</evidence>
<comment type="caution">
    <text evidence="2">The sequence shown here is derived from an EMBL/GenBank/DDBJ whole genome shotgun (WGS) entry which is preliminary data.</text>
</comment>